<feature type="region of interest" description="Disordered" evidence="5">
    <location>
        <begin position="417"/>
        <end position="450"/>
    </location>
</feature>
<feature type="region of interest" description="Disordered" evidence="5">
    <location>
        <begin position="1690"/>
        <end position="1804"/>
    </location>
</feature>
<feature type="domain" description="Dystroglycan-type cadherin-like" evidence="8">
    <location>
        <begin position="1100"/>
        <end position="1216"/>
    </location>
</feature>
<gene>
    <name evidence="9" type="ORF">BN1708_000615</name>
</gene>
<dbReference type="GO" id="GO:0016020">
    <property type="term" value="C:membrane"/>
    <property type="evidence" value="ECO:0007669"/>
    <property type="project" value="UniProtKB-SubCell"/>
</dbReference>
<dbReference type="Pfam" id="PF05345">
    <property type="entry name" value="He_PIG"/>
    <property type="match status" value="6"/>
</dbReference>
<dbReference type="GO" id="GO:0005509">
    <property type="term" value="F:calcium ion binding"/>
    <property type="evidence" value="ECO:0007669"/>
    <property type="project" value="InterPro"/>
</dbReference>
<comment type="subcellular location">
    <subcellularLocation>
        <location evidence="1">Membrane</location>
        <topology evidence="1">Single-pass membrane protein</topology>
    </subcellularLocation>
</comment>
<dbReference type="Proteomes" id="UP000044602">
    <property type="component" value="Unassembled WGS sequence"/>
</dbReference>
<keyword evidence="10" id="KW-1185">Reference proteome</keyword>
<evidence type="ECO:0000256" key="6">
    <source>
        <dbReference type="SAM" id="Phobius"/>
    </source>
</evidence>
<feature type="domain" description="Dystroglycan-type cadherin-like" evidence="8">
    <location>
        <begin position="121"/>
        <end position="237"/>
    </location>
</feature>
<dbReference type="InterPro" id="IPR013783">
    <property type="entry name" value="Ig-like_fold"/>
</dbReference>
<feature type="region of interest" description="Disordered" evidence="5">
    <location>
        <begin position="864"/>
        <end position="943"/>
    </location>
</feature>
<dbReference type="SMART" id="SM00736">
    <property type="entry name" value="CADG"/>
    <property type="match status" value="4"/>
</dbReference>
<accession>A0A0G4LXQ9</accession>
<dbReference type="InterPro" id="IPR015919">
    <property type="entry name" value="Cadherin-like_sf"/>
</dbReference>
<organism evidence="9 10">
    <name type="scientific">Verticillium longisporum</name>
    <name type="common">Verticillium dahliae var. longisporum</name>
    <dbReference type="NCBI Taxonomy" id="100787"/>
    <lineage>
        <taxon>Eukaryota</taxon>
        <taxon>Fungi</taxon>
        <taxon>Dikarya</taxon>
        <taxon>Ascomycota</taxon>
        <taxon>Pezizomycotina</taxon>
        <taxon>Sordariomycetes</taxon>
        <taxon>Hypocreomycetidae</taxon>
        <taxon>Glomerellales</taxon>
        <taxon>Plectosphaerellaceae</taxon>
        <taxon>Verticillium</taxon>
    </lineage>
</organism>
<sequence length="1995" mass="215566">MASSFVLWTSLSLFGLSAAQPAITFPFNSQLPPVARIAEPFSYTLSRQTFRSTSSITYSLNDAPSWLSIDNSTGRLFGTPKEDDISKGDVVGVPVNVVATDNSGSATMTATLVVSRNRAPKVNNPLADQIQKFGDQSAPHAIVSYPATPFSFSFADDTFSAQTSLDYYATSADSSPLPSWMKFDPATLTFSGQTPPFETLVQPPQTFDFHLVASDVVGFAGVSILFSVVVGSRKLTVDNTVIQLNATPGDTISYTRLQDDIKLDGEKVDRSELTVSTRDLPGWLTFNETSLILQGTPAENDQSTNATITFQTALSDTLNIRLAVFIASGIFRKNLSDIEIQSDEPFSLNLEPYLQTPDDTTVEIETTPSQDWLKMDGLLVSGTPPGSSKIDDDIRLSIKATLKRSGDSETKNIQLSVLASGGKPSPTRTSGPSSTATQTQSPKKSGEAGSLNSFGSGMSAGQIMLAVLIPIFVIAALVLLFFCLRKRRERKFRRIETKNISGPVPGSFTQNDSLHSNSPSIAEPVKAYNAIPPPEPTYRPGQSGYIRAALQRLRSTRSASSFDSDSHSGVSLVPPTLPGLRSLSDNAISGLRGSWLTEEGYLGRLSRGGPSQRQSRNSFLSLYESIRKFPSGPRFLRAQDGNSFRNTLDITIPSMDDDEFDRKSIQPTPEVAYMFEKPGHSKGSETATSSNLLPVPPLPAAASDTLSSIPEQMSPLGSHPTHGKRFTGTNPAGTFKVYSDSDARSSSFQTVSGSSEERSDGVSLFRQMSMQSDLSRARPVSRRSDASPWFGSRSGVPPRTPRRRQTVTYSSSASVPTSTTGSSDAEANWSTIAPGTSAARGTENWQTAPRDSLGIAYEELVRESPFYPTQTPPRRPLKSAKRSVGSSNPLFQDENRRNSAWMGKGVSLRRDKRRESESTISLMSPSKWDTGARVPLGNRPGSSIRPVKPSAVWLGESGEPSRYSTSKPGSGRLLTIKLTMASSFVLWTSLSLFGLSAAQPAITFPFNSQLPPVARIAEPFSYTLSRQTFRSTSSITYSLNDAPSWLSIDNSTGRLFGTPKEDDVSKGDVVGVPVDVVATDNSGSATMTATLVVSRNKAPIVTNPLADQIQKFGDQSAPHAIVSYPATPFSFSFADDTFSAQTSLDYYATSADSSPLPSWMKFDPATLTFSGQTPPFETLVQPPQTFDFHLVASDVVGFAGVSILFSVVVGSRKLTADSTVIQLNATPGDAISYTRLQDDIKLDGGKVDRSEVTVSTRDLPGWLTFNETSLILQGTPAENDQSTNATITFQTALSDTLNIRLAVFIASGIFRKNLSDIEIQSDKPFSLDLEPYLQTPDDTTVEIETTPSQDWLRTDGLLVSGTPPSSSEIDEDIRLSIKATLKRSGDSETKNIQLSVLASGKKPSPTRTSAPSSTETQTQSPKKTGEAGSVNSFGSGMSAGQIMLAVLIPIFVIAALVLLFFCLRKRRERKFRRIETKNISGPIPGSFTQNDSLHSNRPSMAEPAKAYDVIPPPEPTYRPGQSGYIRAALQRLRSTRSASSFGSDSHSDVSLVLPTLPGLRSLSDNAISESRWSWLTEEGYLGRLSRGGPSQRQSRNSFLSLYESICNFPSGPRFLHAQDGNSFRSTLDVTIPSMADDEFDRKSIQPTPEVAYMFEKTGHSKRSETATGSNLLPVPLLPAAASDALSAIPEQMSPLGSHPTHGKRFTGTNPAGTFKVYSDSDARSSSFQTVSGSSEERSDGVSLFRQTSMQSDLSRARPVSRRSDASPWFGSRAGVPPRTPRRRRTVTYSSSASVPTSTTGSSDAEVNWSRIAPGTSAARGTENWQLAPRDSLGIAYEELVRESPFYPTQTPPRRPLKSAQRSVGSSNLLFQDENRRHSAWMGKGVSLRRDKVRESQSTISLMSPSKWDTGARVPLGNQPGSSIRPVKPSAVWLGESGEPSRYSTSKPGSGDSGWETEAGTPMGRDDSSTIGATARDDSRKGGLGRTESDDFAVFI</sequence>
<feature type="compositionally biased region" description="Low complexity" evidence="5">
    <location>
        <begin position="1403"/>
        <end position="1416"/>
    </location>
</feature>
<evidence type="ECO:0000256" key="4">
    <source>
        <dbReference type="ARBA" id="ARBA00023136"/>
    </source>
</evidence>
<keyword evidence="7" id="KW-0732">Signal</keyword>
<dbReference type="GO" id="GO:0071944">
    <property type="term" value="C:cell periphery"/>
    <property type="evidence" value="ECO:0007669"/>
    <property type="project" value="UniProtKB-ARBA"/>
</dbReference>
<evidence type="ECO:0000256" key="7">
    <source>
        <dbReference type="SAM" id="SignalP"/>
    </source>
</evidence>
<feature type="compositionally biased region" description="Polar residues" evidence="5">
    <location>
        <begin position="1744"/>
        <end position="1753"/>
    </location>
</feature>
<keyword evidence="3 6" id="KW-1133">Transmembrane helix</keyword>
<evidence type="ECO:0000256" key="1">
    <source>
        <dbReference type="ARBA" id="ARBA00004167"/>
    </source>
</evidence>
<dbReference type="SUPFAM" id="SSF49313">
    <property type="entry name" value="Cadherin-like"/>
    <property type="match status" value="6"/>
</dbReference>
<evidence type="ECO:0000256" key="3">
    <source>
        <dbReference type="ARBA" id="ARBA00022989"/>
    </source>
</evidence>
<feature type="non-terminal residue" evidence="9">
    <location>
        <position position="1995"/>
    </location>
</feature>
<keyword evidence="2 6" id="KW-0812">Transmembrane</keyword>
<feature type="domain" description="Dystroglycan-type cadherin-like" evidence="8">
    <location>
        <begin position="1011"/>
        <end position="1099"/>
    </location>
</feature>
<feature type="compositionally biased region" description="Polar residues" evidence="5">
    <location>
        <begin position="1723"/>
        <end position="1733"/>
    </location>
</feature>
<proteinExistence type="predicted"/>
<feature type="region of interest" description="Disordered" evidence="5">
    <location>
        <begin position="1392"/>
        <end position="1429"/>
    </location>
</feature>
<reference evidence="9 10" key="1">
    <citation type="submission" date="2015-05" db="EMBL/GenBank/DDBJ databases">
        <authorList>
            <person name="Wang D.B."/>
            <person name="Wang M."/>
        </authorList>
    </citation>
    <scope>NUCLEOTIDE SEQUENCE [LARGE SCALE GENOMIC DNA]</scope>
    <source>
        <strain evidence="9">VL1</strain>
    </source>
</reference>
<evidence type="ECO:0000313" key="9">
    <source>
        <dbReference type="EMBL" id="CRK26806.1"/>
    </source>
</evidence>
<feature type="compositionally biased region" description="Low complexity" evidence="5">
    <location>
        <begin position="420"/>
        <end position="435"/>
    </location>
</feature>
<dbReference type="EMBL" id="CVQH01020306">
    <property type="protein sequence ID" value="CRK26806.1"/>
    <property type="molecule type" value="Genomic_DNA"/>
</dbReference>
<evidence type="ECO:0000259" key="8">
    <source>
        <dbReference type="SMART" id="SM00736"/>
    </source>
</evidence>
<feature type="compositionally biased region" description="Polar residues" evidence="5">
    <location>
        <begin position="744"/>
        <end position="754"/>
    </location>
</feature>
<dbReference type="PANTHER" id="PTHR15549:SF30">
    <property type="entry name" value="MID2 DOMAIN-CONTAINING PROTEIN"/>
    <property type="match status" value="1"/>
</dbReference>
<feature type="chain" id="PRO_5002567170" description="Dystroglycan-type cadherin-like domain-containing protein" evidence="7">
    <location>
        <begin position="20"/>
        <end position="1995"/>
    </location>
</feature>
<feature type="compositionally biased region" description="Polar residues" evidence="5">
    <location>
        <begin position="1788"/>
        <end position="1804"/>
    </location>
</feature>
<dbReference type="PANTHER" id="PTHR15549">
    <property type="entry name" value="PAIRED IMMUNOGLOBULIN-LIKE TYPE 2 RECEPTOR"/>
    <property type="match status" value="1"/>
</dbReference>
<dbReference type="Gene3D" id="2.60.40.10">
    <property type="entry name" value="Immunoglobulins"/>
    <property type="match status" value="6"/>
</dbReference>
<dbReference type="InterPro" id="IPR051694">
    <property type="entry name" value="Immunoregulatory_rcpt-like"/>
</dbReference>
<feature type="region of interest" description="Disordered" evidence="5">
    <location>
        <begin position="1896"/>
        <end position="1995"/>
    </location>
</feature>
<feature type="compositionally biased region" description="Polar residues" evidence="5">
    <location>
        <begin position="809"/>
        <end position="829"/>
    </location>
</feature>
<evidence type="ECO:0000313" key="10">
    <source>
        <dbReference type="Proteomes" id="UP000044602"/>
    </source>
</evidence>
<evidence type="ECO:0000256" key="5">
    <source>
        <dbReference type="SAM" id="MobiDB-lite"/>
    </source>
</evidence>
<feature type="signal peptide" evidence="7">
    <location>
        <begin position="1"/>
        <end position="19"/>
    </location>
</feature>
<name>A0A0G4LXQ9_VERLO</name>
<dbReference type="InterPro" id="IPR006644">
    <property type="entry name" value="Cadg"/>
</dbReference>
<feature type="transmembrane region" description="Helical" evidence="6">
    <location>
        <begin position="463"/>
        <end position="484"/>
    </location>
</feature>
<protein>
    <recommendedName>
        <fullName evidence="8">Dystroglycan-type cadherin-like domain-containing protein</fullName>
    </recommendedName>
</protein>
<feature type="transmembrane region" description="Helical" evidence="6">
    <location>
        <begin position="1442"/>
        <end position="1463"/>
    </location>
</feature>
<dbReference type="STRING" id="100787.A0A0G4LXQ9"/>
<feature type="transmembrane region" description="Helical" evidence="6">
    <location>
        <begin position="978"/>
        <end position="998"/>
    </location>
</feature>
<evidence type="ECO:0000256" key="2">
    <source>
        <dbReference type="ARBA" id="ARBA00022692"/>
    </source>
</evidence>
<keyword evidence="4 6" id="KW-0472">Membrane</keyword>
<feature type="region of interest" description="Disordered" evidence="5">
    <location>
        <begin position="677"/>
        <end position="829"/>
    </location>
</feature>
<feature type="domain" description="Dystroglycan-type cadherin-like" evidence="8">
    <location>
        <begin position="32"/>
        <end position="120"/>
    </location>
</feature>